<dbReference type="Proteomes" id="UP000324222">
    <property type="component" value="Unassembled WGS sequence"/>
</dbReference>
<comment type="caution">
    <text evidence="1">The sequence shown here is derived from an EMBL/GenBank/DDBJ whole genome shotgun (WGS) entry which is preliminary data.</text>
</comment>
<gene>
    <name evidence="1" type="ORF">E2C01_036289</name>
</gene>
<keyword evidence="2" id="KW-1185">Reference proteome</keyword>
<sequence length="185" mass="20068">MWRGATRGGCLSEGAGRLGIFTSTLLLLFVVLCTNVSRYEPGSAAQVFRGSLLTSPHFTREALTKLPESVMGCGMSSEAAAAIPDAANPDEALELALRHADKEALQKAIDTHANVNKIFKDSDGIEYCALHMAAKLDCPVTIQKLVKIRFFSITSFLVLQPSPNLVLVRNRKIYSLCIPIFLADS</sequence>
<protein>
    <submittedName>
        <fullName evidence="1">Uncharacterized protein</fullName>
    </submittedName>
</protein>
<dbReference type="EMBL" id="VSRR010005523">
    <property type="protein sequence ID" value="MPC42662.1"/>
    <property type="molecule type" value="Genomic_DNA"/>
</dbReference>
<proteinExistence type="predicted"/>
<reference evidence="1 2" key="1">
    <citation type="submission" date="2019-05" db="EMBL/GenBank/DDBJ databases">
        <title>Another draft genome of Portunus trituberculatus and its Hox gene families provides insights of decapod evolution.</title>
        <authorList>
            <person name="Jeong J.-H."/>
            <person name="Song I."/>
            <person name="Kim S."/>
            <person name="Choi T."/>
            <person name="Kim D."/>
            <person name="Ryu S."/>
            <person name="Kim W."/>
        </authorList>
    </citation>
    <scope>NUCLEOTIDE SEQUENCE [LARGE SCALE GENOMIC DNA]</scope>
    <source>
        <tissue evidence="1">Muscle</tissue>
    </source>
</reference>
<dbReference type="AlphaFoldDB" id="A0A5B7F8C2"/>
<evidence type="ECO:0000313" key="1">
    <source>
        <dbReference type="EMBL" id="MPC42662.1"/>
    </source>
</evidence>
<dbReference type="OrthoDB" id="10254927at2759"/>
<evidence type="ECO:0000313" key="2">
    <source>
        <dbReference type="Proteomes" id="UP000324222"/>
    </source>
</evidence>
<organism evidence="1 2">
    <name type="scientific">Portunus trituberculatus</name>
    <name type="common">Swimming crab</name>
    <name type="synonym">Neptunus trituberculatus</name>
    <dbReference type="NCBI Taxonomy" id="210409"/>
    <lineage>
        <taxon>Eukaryota</taxon>
        <taxon>Metazoa</taxon>
        <taxon>Ecdysozoa</taxon>
        <taxon>Arthropoda</taxon>
        <taxon>Crustacea</taxon>
        <taxon>Multicrustacea</taxon>
        <taxon>Malacostraca</taxon>
        <taxon>Eumalacostraca</taxon>
        <taxon>Eucarida</taxon>
        <taxon>Decapoda</taxon>
        <taxon>Pleocyemata</taxon>
        <taxon>Brachyura</taxon>
        <taxon>Eubrachyura</taxon>
        <taxon>Portunoidea</taxon>
        <taxon>Portunidae</taxon>
        <taxon>Portuninae</taxon>
        <taxon>Portunus</taxon>
    </lineage>
</organism>
<name>A0A5B7F8C2_PORTR</name>
<accession>A0A5B7F8C2</accession>